<dbReference type="AlphaFoldDB" id="A0AAD9DB58"/>
<evidence type="ECO:0000313" key="2">
    <source>
        <dbReference type="Proteomes" id="UP001224775"/>
    </source>
</evidence>
<evidence type="ECO:0000313" key="1">
    <source>
        <dbReference type="EMBL" id="KAK1741056.1"/>
    </source>
</evidence>
<accession>A0AAD9DB58</accession>
<dbReference type="EMBL" id="JATAAI010000014">
    <property type="protein sequence ID" value="KAK1741056.1"/>
    <property type="molecule type" value="Genomic_DNA"/>
</dbReference>
<comment type="caution">
    <text evidence="1">The sequence shown here is derived from an EMBL/GenBank/DDBJ whole genome shotgun (WGS) entry which is preliminary data.</text>
</comment>
<organism evidence="1 2">
    <name type="scientific">Skeletonema marinoi</name>
    <dbReference type="NCBI Taxonomy" id="267567"/>
    <lineage>
        <taxon>Eukaryota</taxon>
        <taxon>Sar</taxon>
        <taxon>Stramenopiles</taxon>
        <taxon>Ochrophyta</taxon>
        <taxon>Bacillariophyta</taxon>
        <taxon>Coscinodiscophyceae</taxon>
        <taxon>Thalassiosirophycidae</taxon>
        <taxon>Thalassiosirales</taxon>
        <taxon>Skeletonemataceae</taxon>
        <taxon>Skeletonema</taxon>
        <taxon>Skeletonema marinoi-dohrnii complex</taxon>
    </lineage>
</organism>
<protein>
    <submittedName>
        <fullName evidence="1">Uncharacterized protein</fullName>
    </submittedName>
</protein>
<sequence>MAMNKVVKFHLSELLVIMGMKLLPNIMTTLGAKQKDSCHEQCKRDLISAMFSIVRNTPALFQYVSADDGNQDVFDIVDGLEKMRFDASVSDLTAALDRGLSV</sequence>
<reference evidence="1" key="1">
    <citation type="submission" date="2023-06" db="EMBL/GenBank/DDBJ databases">
        <title>Survivors Of The Sea: Transcriptome response of Skeletonema marinoi to long-term dormancy.</title>
        <authorList>
            <person name="Pinder M.I.M."/>
            <person name="Kourtchenko O."/>
            <person name="Robertson E.K."/>
            <person name="Larsson T."/>
            <person name="Maumus F."/>
            <person name="Osuna-Cruz C.M."/>
            <person name="Vancaester E."/>
            <person name="Stenow R."/>
            <person name="Vandepoele K."/>
            <person name="Ploug H."/>
            <person name="Bruchert V."/>
            <person name="Godhe A."/>
            <person name="Topel M."/>
        </authorList>
    </citation>
    <scope>NUCLEOTIDE SEQUENCE</scope>
    <source>
        <strain evidence="1">R05AC</strain>
    </source>
</reference>
<proteinExistence type="predicted"/>
<name>A0AAD9DB58_9STRA</name>
<gene>
    <name evidence="1" type="ORF">QTG54_008308</name>
</gene>
<keyword evidence="2" id="KW-1185">Reference proteome</keyword>
<dbReference type="Proteomes" id="UP001224775">
    <property type="component" value="Unassembled WGS sequence"/>
</dbReference>